<accession>A0A9P5PCE6</accession>
<organism evidence="3 4">
    <name type="scientific">Rhodocollybia butyracea</name>
    <dbReference type="NCBI Taxonomy" id="206335"/>
    <lineage>
        <taxon>Eukaryota</taxon>
        <taxon>Fungi</taxon>
        <taxon>Dikarya</taxon>
        <taxon>Basidiomycota</taxon>
        <taxon>Agaricomycotina</taxon>
        <taxon>Agaricomycetes</taxon>
        <taxon>Agaricomycetidae</taxon>
        <taxon>Agaricales</taxon>
        <taxon>Marasmiineae</taxon>
        <taxon>Omphalotaceae</taxon>
        <taxon>Rhodocollybia</taxon>
    </lineage>
</organism>
<keyword evidence="2" id="KW-1133">Transmembrane helix</keyword>
<gene>
    <name evidence="3" type="ORF">BDP27DRAFT_1339385</name>
</gene>
<feature type="transmembrane region" description="Helical" evidence="2">
    <location>
        <begin position="56"/>
        <end position="74"/>
    </location>
</feature>
<dbReference type="EMBL" id="JADNRY010000235">
    <property type="protein sequence ID" value="KAF9060607.1"/>
    <property type="molecule type" value="Genomic_DNA"/>
</dbReference>
<feature type="transmembrane region" description="Helical" evidence="2">
    <location>
        <begin position="185"/>
        <end position="207"/>
    </location>
</feature>
<feature type="transmembrane region" description="Helical" evidence="2">
    <location>
        <begin position="143"/>
        <end position="165"/>
    </location>
</feature>
<feature type="transmembrane region" description="Helical" evidence="2">
    <location>
        <begin position="24"/>
        <end position="44"/>
    </location>
</feature>
<sequence>MTPKEVEEVTHIGQVLWGNAAQTILQSVLYGIYCSSVAISICLYSSKKCTSGAKKASTFVLVGTFVLMILYIASQPTVSLILIHYGLVVPLPGGILSQAAAADRQLLLRLGQLITIWSRNIISLIADAVIAWRASAVWVGNQAVNWILVVFLLADIAVSVVDIIVDSRSDLSANSNSNSIVTLDGIVFVVSLSVNLAATCLIGFRAWTYRNSMRAISIRRKKSRVEGIFLLLVESGAIYALLQIINIIIRELDVKEANLSPIGYAGESVEQLNIYAAALNPVVIFILVQTQDVDEHSFRIPTLSQQLSGTQSRLESTSAETEQSGQANHLSATMSE</sequence>
<reference evidence="3" key="1">
    <citation type="submission" date="2020-11" db="EMBL/GenBank/DDBJ databases">
        <authorList>
            <consortium name="DOE Joint Genome Institute"/>
            <person name="Ahrendt S."/>
            <person name="Riley R."/>
            <person name="Andreopoulos W."/>
            <person name="Labutti K."/>
            <person name="Pangilinan J."/>
            <person name="Ruiz-Duenas F.J."/>
            <person name="Barrasa J.M."/>
            <person name="Sanchez-Garcia M."/>
            <person name="Camarero S."/>
            <person name="Miyauchi S."/>
            <person name="Serrano A."/>
            <person name="Linde D."/>
            <person name="Babiker R."/>
            <person name="Drula E."/>
            <person name="Ayuso-Fernandez I."/>
            <person name="Pacheco R."/>
            <person name="Padilla G."/>
            <person name="Ferreira P."/>
            <person name="Barriuso J."/>
            <person name="Kellner H."/>
            <person name="Castanera R."/>
            <person name="Alfaro M."/>
            <person name="Ramirez L."/>
            <person name="Pisabarro A.G."/>
            <person name="Kuo A."/>
            <person name="Tritt A."/>
            <person name="Lipzen A."/>
            <person name="He G."/>
            <person name="Yan M."/>
            <person name="Ng V."/>
            <person name="Cullen D."/>
            <person name="Martin F."/>
            <person name="Rosso M.-N."/>
            <person name="Henrissat B."/>
            <person name="Hibbett D."/>
            <person name="Martinez A.T."/>
            <person name="Grigoriev I.V."/>
        </authorList>
    </citation>
    <scope>NUCLEOTIDE SEQUENCE</scope>
    <source>
        <strain evidence="3">AH 40177</strain>
    </source>
</reference>
<feature type="region of interest" description="Disordered" evidence="1">
    <location>
        <begin position="309"/>
        <end position="336"/>
    </location>
</feature>
<comment type="caution">
    <text evidence="3">The sequence shown here is derived from an EMBL/GenBank/DDBJ whole genome shotgun (WGS) entry which is preliminary data.</text>
</comment>
<dbReference type="AlphaFoldDB" id="A0A9P5PCE6"/>
<keyword evidence="2" id="KW-0812">Transmembrane</keyword>
<keyword evidence="4" id="KW-1185">Reference proteome</keyword>
<evidence type="ECO:0000313" key="3">
    <source>
        <dbReference type="EMBL" id="KAF9060607.1"/>
    </source>
</evidence>
<dbReference type="Proteomes" id="UP000772434">
    <property type="component" value="Unassembled WGS sequence"/>
</dbReference>
<evidence type="ECO:0000256" key="2">
    <source>
        <dbReference type="SAM" id="Phobius"/>
    </source>
</evidence>
<evidence type="ECO:0000313" key="4">
    <source>
        <dbReference type="Proteomes" id="UP000772434"/>
    </source>
</evidence>
<name>A0A9P5PCE6_9AGAR</name>
<feature type="transmembrane region" description="Helical" evidence="2">
    <location>
        <begin position="80"/>
        <end position="102"/>
    </location>
</feature>
<keyword evidence="2" id="KW-0472">Membrane</keyword>
<feature type="transmembrane region" description="Helical" evidence="2">
    <location>
        <begin position="228"/>
        <end position="249"/>
    </location>
</feature>
<dbReference type="OrthoDB" id="3029622at2759"/>
<proteinExistence type="predicted"/>
<evidence type="ECO:0000256" key="1">
    <source>
        <dbReference type="SAM" id="MobiDB-lite"/>
    </source>
</evidence>
<protein>
    <submittedName>
        <fullName evidence="3">Uncharacterized protein</fullName>
    </submittedName>
</protein>